<sequence length="75" mass="8494">MTSSIVLWIASKATVSLAFLEATEQVAEFSAPDEERNLYLCAFSIEYQCNQGCHYSAPYSNQMEGAVLYLRKKEF</sequence>
<evidence type="ECO:0000256" key="1">
    <source>
        <dbReference type="SAM" id="SignalP"/>
    </source>
</evidence>
<dbReference type="AlphaFoldDB" id="A0A087TAL7"/>
<proteinExistence type="predicted"/>
<evidence type="ECO:0000313" key="2">
    <source>
        <dbReference type="EMBL" id="KFM62156.1"/>
    </source>
</evidence>
<feature type="signal peptide" evidence="1">
    <location>
        <begin position="1"/>
        <end position="18"/>
    </location>
</feature>
<evidence type="ECO:0000313" key="3">
    <source>
        <dbReference type="Proteomes" id="UP000054359"/>
    </source>
</evidence>
<gene>
    <name evidence="2" type="ORF">X975_06181</name>
</gene>
<feature type="chain" id="PRO_5001829468" evidence="1">
    <location>
        <begin position="19"/>
        <end position="75"/>
    </location>
</feature>
<dbReference type="EMBL" id="KK114316">
    <property type="protein sequence ID" value="KFM62156.1"/>
    <property type="molecule type" value="Genomic_DNA"/>
</dbReference>
<keyword evidence="1" id="KW-0732">Signal</keyword>
<accession>A0A087TAL7</accession>
<feature type="non-terminal residue" evidence="2">
    <location>
        <position position="75"/>
    </location>
</feature>
<organism evidence="2 3">
    <name type="scientific">Stegodyphus mimosarum</name>
    <name type="common">African social velvet spider</name>
    <dbReference type="NCBI Taxonomy" id="407821"/>
    <lineage>
        <taxon>Eukaryota</taxon>
        <taxon>Metazoa</taxon>
        <taxon>Ecdysozoa</taxon>
        <taxon>Arthropoda</taxon>
        <taxon>Chelicerata</taxon>
        <taxon>Arachnida</taxon>
        <taxon>Araneae</taxon>
        <taxon>Araneomorphae</taxon>
        <taxon>Entelegynae</taxon>
        <taxon>Eresoidea</taxon>
        <taxon>Eresidae</taxon>
        <taxon>Stegodyphus</taxon>
    </lineage>
</organism>
<protein>
    <submittedName>
        <fullName evidence="2">Uncharacterized protein</fullName>
    </submittedName>
</protein>
<keyword evidence="3" id="KW-1185">Reference proteome</keyword>
<name>A0A087TAL7_STEMI</name>
<reference evidence="2 3" key="1">
    <citation type="submission" date="2013-11" db="EMBL/GenBank/DDBJ databases">
        <title>Genome sequencing of Stegodyphus mimosarum.</title>
        <authorList>
            <person name="Bechsgaard J."/>
        </authorList>
    </citation>
    <scope>NUCLEOTIDE SEQUENCE [LARGE SCALE GENOMIC DNA]</scope>
</reference>
<dbReference type="Proteomes" id="UP000054359">
    <property type="component" value="Unassembled WGS sequence"/>
</dbReference>